<dbReference type="Proteomes" id="UP000186594">
    <property type="component" value="Unassembled WGS sequence"/>
</dbReference>
<dbReference type="GO" id="GO:0005789">
    <property type="term" value="C:endoplasmic reticulum membrane"/>
    <property type="evidence" value="ECO:0007669"/>
    <property type="project" value="TreeGrafter"/>
</dbReference>
<name>A0A1U7LPR4_NEOID</name>
<keyword evidence="4" id="KW-0560">Oxidoreductase</keyword>
<organism evidence="9 10">
    <name type="scientific">Neolecta irregularis (strain DAH-3)</name>
    <dbReference type="NCBI Taxonomy" id="1198029"/>
    <lineage>
        <taxon>Eukaryota</taxon>
        <taxon>Fungi</taxon>
        <taxon>Dikarya</taxon>
        <taxon>Ascomycota</taxon>
        <taxon>Taphrinomycotina</taxon>
        <taxon>Neolectales</taxon>
        <taxon>Neolectaceae</taxon>
        <taxon>Neolecta</taxon>
    </lineage>
</organism>
<dbReference type="STRING" id="1198029.A0A1U7LPR4"/>
<dbReference type="GO" id="GO:0000253">
    <property type="term" value="F:3-beta-hydroxysteroid 3-dehydrogenase (NADP+) activity"/>
    <property type="evidence" value="ECO:0007669"/>
    <property type="project" value="UniProtKB-EC"/>
</dbReference>
<dbReference type="Gene3D" id="3.40.50.720">
    <property type="entry name" value="NAD(P)-binding Rossmann-like Domain"/>
    <property type="match status" value="1"/>
</dbReference>
<evidence type="ECO:0000256" key="7">
    <source>
        <dbReference type="ARBA" id="ARBA00023593"/>
    </source>
</evidence>
<evidence type="ECO:0000256" key="6">
    <source>
        <dbReference type="ARBA" id="ARBA00023589"/>
    </source>
</evidence>
<dbReference type="GO" id="GO:0006696">
    <property type="term" value="P:ergosterol biosynthetic process"/>
    <property type="evidence" value="ECO:0007669"/>
    <property type="project" value="TreeGrafter"/>
</dbReference>
<keyword evidence="3" id="KW-0752">Steroid biosynthesis</keyword>
<keyword evidence="10" id="KW-1185">Reference proteome</keyword>
<gene>
    <name evidence="9" type="ORF">NEOLI_002373</name>
</gene>
<dbReference type="GO" id="GO:0005741">
    <property type="term" value="C:mitochondrial outer membrane"/>
    <property type="evidence" value="ECO:0007669"/>
    <property type="project" value="TreeGrafter"/>
</dbReference>
<evidence type="ECO:0000256" key="2">
    <source>
        <dbReference type="ARBA" id="ARBA00022857"/>
    </source>
</evidence>
<dbReference type="SUPFAM" id="SSF51735">
    <property type="entry name" value="NAD(P)-binding Rossmann-fold domains"/>
    <property type="match status" value="1"/>
</dbReference>
<dbReference type="InterPro" id="IPR002347">
    <property type="entry name" value="SDR_fam"/>
</dbReference>
<dbReference type="AlphaFoldDB" id="A0A1U7LPR4"/>
<dbReference type="InterPro" id="IPR036291">
    <property type="entry name" value="NAD(P)-bd_dom_sf"/>
</dbReference>
<keyword evidence="5" id="KW-0443">Lipid metabolism</keyword>
<reference evidence="9 10" key="1">
    <citation type="submission" date="2016-04" db="EMBL/GenBank/DDBJ databases">
        <title>Evolutionary innovation and constraint leading to complex multicellularity in the Ascomycota.</title>
        <authorList>
            <person name="Cisse O."/>
            <person name="Nguyen A."/>
            <person name="Hewitt D.A."/>
            <person name="Jedd G."/>
            <person name="Stajich J.E."/>
        </authorList>
    </citation>
    <scope>NUCLEOTIDE SEQUENCE [LARGE SCALE GENOMIC DNA]</scope>
    <source>
        <strain evidence="9 10">DAH-3</strain>
    </source>
</reference>
<dbReference type="InterPro" id="IPR051593">
    <property type="entry name" value="Ergosterol_Biosynth_ERG27"/>
</dbReference>
<evidence type="ECO:0000256" key="3">
    <source>
        <dbReference type="ARBA" id="ARBA00022955"/>
    </source>
</evidence>
<dbReference type="GO" id="GO:0005811">
    <property type="term" value="C:lipid droplet"/>
    <property type="evidence" value="ECO:0007669"/>
    <property type="project" value="TreeGrafter"/>
</dbReference>
<keyword evidence="1" id="KW-0444">Lipid biosynthesis</keyword>
<dbReference type="PANTHER" id="PTHR43647">
    <property type="entry name" value="DEHYDROGENASE"/>
    <property type="match status" value="1"/>
</dbReference>
<accession>A0A1U7LPR4</accession>
<evidence type="ECO:0000256" key="5">
    <source>
        <dbReference type="ARBA" id="ARBA00023098"/>
    </source>
</evidence>
<evidence type="ECO:0000256" key="4">
    <source>
        <dbReference type="ARBA" id="ARBA00023002"/>
    </source>
</evidence>
<evidence type="ECO:0000313" key="9">
    <source>
        <dbReference type="EMBL" id="OLL24511.1"/>
    </source>
</evidence>
<evidence type="ECO:0000313" key="10">
    <source>
        <dbReference type="Proteomes" id="UP000186594"/>
    </source>
</evidence>
<dbReference type="PANTHER" id="PTHR43647:SF1">
    <property type="entry name" value="3-KETO-STEROID REDUCTASE ERG27"/>
    <property type="match status" value="1"/>
</dbReference>
<sequence>MSIPQTLITGANAGIGYGICRRLLLMDLNADLIITCRNKQRAMDTLGRLQKEFGKSINVKFVCLDLGDMRSVEVAVREIRSLFPHLHTLIFNAGAGDFNGLSWGAAITALLSNPIHAITHSNYKIQKIGTRTMDGLGYVFQVNVFAHYYIQQRLIDIHKRVVWESSLEAYPSSFQINDIQGLQTPYPYGSSKRLMDMLHVSSKKDEYLCHPGVCATNIFRDHLSLPLVWVMVFLMYLVRWMGSPWHPVTAEKGASSIIFCALGKGDSSYKWGSGTTRMGREKIRKTVVEDCRMEESLEVRQKMDALYREWRDKLMNI</sequence>
<protein>
    <recommendedName>
        <fullName evidence="8">3beta-hydroxysteroid 3-dehydrogenase</fullName>
        <ecNumber evidence="8">1.1.1.270</ecNumber>
    </recommendedName>
</protein>
<keyword evidence="2" id="KW-0521">NADP</keyword>
<dbReference type="OrthoDB" id="9989144at2759"/>
<dbReference type="OMA" id="WHNIDGY"/>
<dbReference type="Pfam" id="PF00106">
    <property type="entry name" value="adh_short"/>
    <property type="match status" value="1"/>
</dbReference>
<dbReference type="EC" id="1.1.1.270" evidence="8"/>
<comment type="similarity">
    <text evidence="7">Belongs to the short-chain dehydrogenases/reductases (SDR) family. ERG27 subfamily.</text>
</comment>
<evidence type="ECO:0000256" key="8">
    <source>
        <dbReference type="ARBA" id="ARBA00023621"/>
    </source>
</evidence>
<comment type="pathway">
    <text evidence="6">Steroid biosynthesis; zymosterol biosynthesis; zymosterol from lanosterol: step 5/6.</text>
</comment>
<dbReference type="EMBL" id="LXFE01000755">
    <property type="protein sequence ID" value="OLL24511.1"/>
    <property type="molecule type" value="Genomic_DNA"/>
</dbReference>
<evidence type="ECO:0000256" key="1">
    <source>
        <dbReference type="ARBA" id="ARBA00022516"/>
    </source>
</evidence>
<proteinExistence type="inferred from homology"/>
<comment type="caution">
    <text evidence="9">The sequence shown here is derived from an EMBL/GenBank/DDBJ whole genome shotgun (WGS) entry which is preliminary data.</text>
</comment>